<dbReference type="InterPro" id="IPR001100">
    <property type="entry name" value="Pyr_nuc-diS_OxRdtase"/>
</dbReference>
<keyword evidence="7 10" id="KW-0676">Redox-active center</keyword>
<name>U5QFN2_GLOK1</name>
<dbReference type="GO" id="GO:0050660">
    <property type="term" value="F:flavin adenine dinucleotide binding"/>
    <property type="evidence" value="ECO:0007669"/>
    <property type="project" value="TreeGrafter"/>
</dbReference>
<accession>U5QFN2</accession>
<dbReference type="PANTHER" id="PTHR43014:SF2">
    <property type="entry name" value="MERCURIC REDUCTASE"/>
    <property type="match status" value="1"/>
</dbReference>
<dbReference type="SUPFAM" id="SSF51905">
    <property type="entry name" value="FAD/NAD(P)-binding domain"/>
    <property type="match status" value="1"/>
</dbReference>
<keyword evidence="8" id="KW-0520">NAD</keyword>
<feature type="binding site" evidence="8">
    <location>
        <position position="293"/>
    </location>
    <ligand>
        <name>NAD(+)</name>
        <dbReference type="ChEBI" id="CHEBI:57540"/>
    </ligand>
</feature>
<keyword evidence="8" id="KW-0547">Nucleotide-binding</keyword>
<dbReference type="PROSITE" id="PS00076">
    <property type="entry name" value="PYRIDINE_REDOX_1"/>
    <property type="match status" value="1"/>
</dbReference>
<dbReference type="SUPFAM" id="SSF55424">
    <property type="entry name" value="FAD/NAD-linked reductases, dimerisation (C-terminal) domain"/>
    <property type="match status" value="1"/>
</dbReference>
<dbReference type="GO" id="GO:0016152">
    <property type="term" value="F:mercury (II) reductase (NADP+) activity"/>
    <property type="evidence" value="ECO:0007669"/>
    <property type="project" value="UniProtKB-EC"/>
</dbReference>
<dbReference type="Pfam" id="PF07992">
    <property type="entry name" value="Pyr_redox_2"/>
    <property type="match status" value="1"/>
</dbReference>
<keyword evidence="3 8" id="KW-0274">FAD</keyword>
<evidence type="ECO:0000256" key="5">
    <source>
        <dbReference type="ARBA" id="ARBA00023002"/>
    </source>
</evidence>
<evidence type="ECO:0000256" key="4">
    <source>
        <dbReference type="ARBA" id="ARBA00022857"/>
    </source>
</evidence>
<evidence type="ECO:0000259" key="12">
    <source>
        <dbReference type="Pfam" id="PF07992"/>
    </source>
</evidence>
<dbReference type="EMBL" id="CP003587">
    <property type="protein sequence ID" value="AGY56485.1"/>
    <property type="molecule type" value="Genomic_DNA"/>
</dbReference>
<keyword evidence="5 10" id="KW-0560">Oxidoreductase</keyword>
<evidence type="ECO:0000256" key="7">
    <source>
        <dbReference type="ARBA" id="ARBA00023284"/>
    </source>
</evidence>
<feature type="binding site" evidence="8">
    <location>
        <position position="333"/>
    </location>
    <ligand>
        <name>FAD</name>
        <dbReference type="ChEBI" id="CHEBI:57692"/>
    </ligand>
</feature>
<feature type="binding site" evidence="8">
    <location>
        <position position="77"/>
    </location>
    <ligand>
        <name>FAD</name>
        <dbReference type="ChEBI" id="CHEBI:57692"/>
    </ligand>
</feature>
<evidence type="ECO:0000259" key="11">
    <source>
        <dbReference type="Pfam" id="PF02852"/>
    </source>
</evidence>
<keyword evidence="4" id="KW-0521">NADP</keyword>
<proteinExistence type="inferred from homology"/>
<comment type="similarity">
    <text evidence="1 10">Belongs to the class-I pyridine nucleotide-disulfide oxidoreductase family.</text>
</comment>
<dbReference type="InterPro" id="IPR023753">
    <property type="entry name" value="FAD/NAD-binding_dom"/>
</dbReference>
<evidence type="ECO:0000256" key="2">
    <source>
        <dbReference type="ARBA" id="ARBA00022630"/>
    </source>
</evidence>
<keyword evidence="14" id="KW-1185">Reference proteome</keyword>
<evidence type="ECO:0000256" key="8">
    <source>
        <dbReference type="PIRSR" id="PIRSR000350-3"/>
    </source>
</evidence>
<dbReference type="Gene3D" id="3.30.390.30">
    <property type="match status" value="1"/>
</dbReference>
<dbReference type="PIRSF" id="PIRSF000350">
    <property type="entry name" value="Mercury_reductase_MerA"/>
    <property type="match status" value="1"/>
</dbReference>
<evidence type="ECO:0000256" key="9">
    <source>
        <dbReference type="PIRSR" id="PIRSR000350-4"/>
    </source>
</evidence>
<evidence type="ECO:0000256" key="3">
    <source>
        <dbReference type="ARBA" id="ARBA00022827"/>
    </source>
</evidence>
<dbReference type="STRING" id="1183438.GKIL_0238"/>
<comment type="cofactor">
    <cofactor evidence="8">
        <name>FAD</name>
        <dbReference type="ChEBI" id="CHEBI:57692"/>
    </cofactor>
    <text evidence="8">Binds 1 FAD per subunit.</text>
</comment>
<feature type="domain" description="FAD/NAD(P)-binding" evidence="12">
    <location>
        <begin position="31"/>
        <end position="339"/>
    </location>
</feature>
<dbReference type="eggNOG" id="COG1249">
    <property type="taxonomic scope" value="Bacteria"/>
</dbReference>
<evidence type="ECO:0000256" key="10">
    <source>
        <dbReference type="RuleBase" id="RU003691"/>
    </source>
</evidence>
<dbReference type="KEGG" id="glj:GKIL_0238"/>
<dbReference type="GO" id="GO:0016668">
    <property type="term" value="F:oxidoreductase activity, acting on a sulfur group of donors, NAD(P) as acceptor"/>
    <property type="evidence" value="ECO:0007669"/>
    <property type="project" value="InterPro"/>
</dbReference>
<dbReference type="Proteomes" id="UP000017396">
    <property type="component" value="Chromosome"/>
</dbReference>
<dbReference type="Gene3D" id="3.50.50.60">
    <property type="entry name" value="FAD/NAD(P)-binding domain"/>
    <property type="match status" value="2"/>
</dbReference>
<evidence type="ECO:0000313" key="14">
    <source>
        <dbReference type="Proteomes" id="UP000017396"/>
    </source>
</evidence>
<reference evidence="13 14" key="1">
    <citation type="journal article" date="2013" name="PLoS ONE">
        <title>Cultivation and Complete Genome Sequencing of Gloeobacter kilaueensis sp. nov., from a Lava Cave in Kilauea Caldera, Hawai'i.</title>
        <authorList>
            <person name="Saw J.H."/>
            <person name="Schatz M."/>
            <person name="Brown M.V."/>
            <person name="Kunkel D.D."/>
            <person name="Foster J.S."/>
            <person name="Shick H."/>
            <person name="Christensen S."/>
            <person name="Hou S."/>
            <person name="Wan X."/>
            <person name="Donachie S.P."/>
        </authorList>
    </citation>
    <scope>NUCLEOTIDE SEQUENCE [LARGE SCALE GENOMIC DNA]</scope>
    <source>
        <strain evidence="14">JS</strain>
    </source>
</reference>
<dbReference type="PANTHER" id="PTHR43014">
    <property type="entry name" value="MERCURIC REDUCTASE"/>
    <property type="match status" value="1"/>
</dbReference>
<keyword evidence="2 10" id="KW-0285">Flavoprotein</keyword>
<dbReference type="InterPro" id="IPR012999">
    <property type="entry name" value="Pyr_OxRdtase_I_AS"/>
</dbReference>
<dbReference type="FunFam" id="3.50.50.60:FF:000379">
    <property type="entry name" value="Mercuric reductase"/>
    <property type="match status" value="1"/>
</dbReference>
<dbReference type="InterPro" id="IPR036188">
    <property type="entry name" value="FAD/NAD-bd_sf"/>
</dbReference>
<dbReference type="EC" id="1.16.1.1" evidence="13"/>
<dbReference type="PATRIC" id="fig|1183438.3.peg.241"/>
<feature type="disulfide bond" description="Redox-active" evidence="9">
    <location>
        <begin position="68"/>
        <end position="73"/>
    </location>
</feature>
<dbReference type="InterPro" id="IPR004099">
    <property type="entry name" value="Pyr_nucl-diS_OxRdtase_dimer"/>
</dbReference>
<feature type="binding site" evidence="8">
    <location>
        <begin position="203"/>
        <end position="210"/>
    </location>
    <ligand>
        <name>NAD(+)</name>
        <dbReference type="ChEBI" id="CHEBI:57540"/>
    </ligand>
</feature>
<dbReference type="FunFam" id="3.30.390.30:FF:000001">
    <property type="entry name" value="Dihydrolipoyl dehydrogenase"/>
    <property type="match status" value="1"/>
</dbReference>
<organism evidence="13 14">
    <name type="scientific">Gloeobacter kilaueensis (strain ATCC BAA-2537 / CCAP 1431/1 / ULC 316 / JS1)</name>
    <dbReference type="NCBI Taxonomy" id="1183438"/>
    <lineage>
        <taxon>Bacteria</taxon>
        <taxon>Bacillati</taxon>
        <taxon>Cyanobacteriota</taxon>
        <taxon>Cyanophyceae</taxon>
        <taxon>Gloeobacterales</taxon>
        <taxon>Gloeobacteraceae</taxon>
        <taxon>Gloeobacter</taxon>
    </lineage>
</organism>
<keyword evidence="6" id="KW-1015">Disulfide bond</keyword>
<evidence type="ECO:0000313" key="13">
    <source>
        <dbReference type="EMBL" id="AGY56485.1"/>
    </source>
</evidence>
<dbReference type="RefSeq" id="WP_023171493.1">
    <property type="nucleotide sequence ID" value="NC_022600.1"/>
</dbReference>
<sequence>MLEPPIDTYDRALIANVHPPDWVNPAPADRYNLVVIGGGTAGLVAAGGTALLGGKVALVERDLLGGDCLNTGCVPSKTLIRAARAAADVRDAHQYGVKVPAGSTVDFAAVMERLRRVRAEISPHDAAARFRDWGADVFLGEARFTGPEAVQVGAVQLRFQKAIVATGARPVRPRIEGLAEAGFLTSETVFSLRERPERLAVIGGGPLGCELAQAFARLGSQVVLLHRRSRLLDREAAEAAQIIEETFEQEGIRLLPGCEILRVERTADGRVIHYRTRAGTAQVTVDAILVGAGRTPNVEALDLEAAGVDYDREGVKVDDFLRTTNPRIYACGDVCLAQKFTHLADATARIAIQNALFLGRQRLSRLVIPRCTYTDPQVASVGLPYQEALEQGYAIQTLRVPLEEADRALTDGEVAGFAQVHLHQGSDRILGATIVAREAGEMISEITLAMVAGRGLGYLAKVIHPYPTQGEVIRKLADLYSMERLQRFRKLTGGWLSWLRRR</sequence>
<protein>
    <submittedName>
        <fullName evidence="13">Mercuric reductase</fullName>
        <ecNumber evidence="13">1.16.1.1</ecNumber>
    </submittedName>
</protein>
<dbReference type="Pfam" id="PF02852">
    <property type="entry name" value="Pyr_redox_dim"/>
    <property type="match status" value="1"/>
</dbReference>
<dbReference type="InterPro" id="IPR016156">
    <property type="entry name" value="FAD/NAD-linked_Rdtase_dimer_sf"/>
</dbReference>
<gene>
    <name evidence="13" type="primary">merA</name>
    <name evidence="13" type="ORF">GKIL_0238</name>
</gene>
<dbReference type="HOGENOM" id="CLU_016755_1_0_3"/>
<dbReference type="PRINTS" id="PR00411">
    <property type="entry name" value="PNDRDTASEI"/>
</dbReference>
<dbReference type="AlphaFoldDB" id="U5QFN2"/>
<evidence type="ECO:0000256" key="6">
    <source>
        <dbReference type="ARBA" id="ARBA00023157"/>
    </source>
</evidence>
<dbReference type="PRINTS" id="PR00368">
    <property type="entry name" value="FADPNR"/>
</dbReference>
<dbReference type="NCBIfam" id="NF004991">
    <property type="entry name" value="PRK06370.1-3"/>
    <property type="match status" value="1"/>
</dbReference>
<feature type="domain" description="Pyridine nucleotide-disulphide oxidoreductase dimerisation" evidence="11">
    <location>
        <begin position="368"/>
        <end position="476"/>
    </location>
</feature>
<dbReference type="GO" id="GO:0003955">
    <property type="term" value="F:NAD(P)H dehydrogenase (quinone) activity"/>
    <property type="evidence" value="ECO:0007669"/>
    <property type="project" value="TreeGrafter"/>
</dbReference>
<evidence type="ECO:0000256" key="1">
    <source>
        <dbReference type="ARBA" id="ARBA00007532"/>
    </source>
</evidence>